<keyword evidence="2" id="KW-1185">Reference proteome</keyword>
<name>A0A182XF05_ANOQN</name>
<organism evidence="1 2">
    <name type="scientific">Anopheles quadriannulatus</name>
    <name type="common">Mosquito</name>
    <dbReference type="NCBI Taxonomy" id="34691"/>
    <lineage>
        <taxon>Eukaryota</taxon>
        <taxon>Metazoa</taxon>
        <taxon>Ecdysozoa</taxon>
        <taxon>Arthropoda</taxon>
        <taxon>Hexapoda</taxon>
        <taxon>Insecta</taxon>
        <taxon>Pterygota</taxon>
        <taxon>Neoptera</taxon>
        <taxon>Endopterygota</taxon>
        <taxon>Diptera</taxon>
        <taxon>Nematocera</taxon>
        <taxon>Culicoidea</taxon>
        <taxon>Culicidae</taxon>
        <taxon>Anophelinae</taxon>
        <taxon>Anopheles</taxon>
    </lineage>
</organism>
<protein>
    <submittedName>
        <fullName evidence="1">Uncharacterized protein</fullName>
    </submittedName>
</protein>
<sequence length="13" mass="1344">MQQIVVNVVGSIG</sequence>
<dbReference type="EnsemblMetazoa" id="AQUA008408-RA">
    <property type="protein sequence ID" value="AQUA008408-PA"/>
    <property type="gene ID" value="AQUA008408"/>
</dbReference>
<accession>A0A182XF05</accession>
<dbReference type="VEuPathDB" id="VectorBase:AQUA008408"/>
<evidence type="ECO:0000313" key="2">
    <source>
        <dbReference type="Proteomes" id="UP000076407"/>
    </source>
</evidence>
<dbReference type="Proteomes" id="UP000076407">
    <property type="component" value="Unassembled WGS sequence"/>
</dbReference>
<proteinExistence type="predicted"/>
<reference evidence="1" key="1">
    <citation type="submission" date="2020-05" db="UniProtKB">
        <authorList>
            <consortium name="EnsemblMetazoa"/>
        </authorList>
    </citation>
    <scope>IDENTIFICATION</scope>
    <source>
        <strain evidence="1">SANGQUA</strain>
    </source>
</reference>
<evidence type="ECO:0000313" key="1">
    <source>
        <dbReference type="EnsemblMetazoa" id="AQUA008408-PA"/>
    </source>
</evidence>